<keyword evidence="1" id="KW-1133">Transmembrane helix</keyword>
<proteinExistence type="predicted"/>
<dbReference type="EMBL" id="MAEI02000001">
    <property type="protein sequence ID" value="MEO1782051.1"/>
    <property type="molecule type" value="Genomic_DNA"/>
</dbReference>
<evidence type="ECO:0000256" key="1">
    <source>
        <dbReference type="SAM" id="Phobius"/>
    </source>
</evidence>
<feature type="transmembrane region" description="Helical" evidence="1">
    <location>
        <begin position="75"/>
        <end position="94"/>
    </location>
</feature>
<dbReference type="RefSeq" id="WP_161870426.1">
    <property type="nucleotide sequence ID" value="NZ_MAEI02000001.1"/>
</dbReference>
<comment type="caution">
    <text evidence="2">The sequence shown here is derived from an EMBL/GenBank/DDBJ whole genome shotgun (WGS) entry which is preliminary data.</text>
</comment>
<reference evidence="2" key="2">
    <citation type="submission" date="2024-02" db="EMBL/GenBank/DDBJ databases">
        <title>The Genome Sequence of Enterococcus diestrammenae JM9A.</title>
        <authorList>
            <person name="Earl A."/>
            <person name="Manson A."/>
            <person name="Gilmore M."/>
            <person name="Sanders J."/>
            <person name="Shea T."/>
            <person name="Howe W."/>
            <person name="Livny J."/>
            <person name="Cuomo C."/>
            <person name="Neafsey D."/>
            <person name="Birren B."/>
        </authorList>
    </citation>
    <scope>NUCLEOTIDE SEQUENCE</scope>
    <source>
        <strain evidence="2">JM9A</strain>
    </source>
</reference>
<keyword evidence="1" id="KW-0812">Transmembrane</keyword>
<sequence length="112" mass="12817">MLNPYFSFGVPVGLLLIYAIFAFIRKKTKIHYLGFALFIISGFLTAFCLQVIQYAYHESALTSVAALEESAGYPLWLLFIGFGIGLFLVLINLVRAWRRIQKIRNQTSDHRN</sequence>
<feature type="transmembrane region" description="Helical" evidence="1">
    <location>
        <begin position="6"/>
        <end position="24"/>
    </location>
</feature>
<dbReference type="Proteomes" id="UP001429357">
    <property type="component" value="Unassembled WGS sequence"/>
</dbReference>
<name>A0ABV0F4I7_9ENTE</name>
<gene>
    <name evidence="2" type="ORF">BAU18_001644</name>
</gene>
<reference evidence="2" key="1">
    <citation type="submission" date="2016-06" db="EMBL/GenBank/DDBJ databases">
        <authorList>
            <person name="Van Tyne D."/>
        </authorList>
    </citation>
    <scope>NUCLEOTIDE SEQUENCE</scope>
    <source>
        <strain evidence="2">JM9A</strain>
    </source>
</reference>
<feature type="transmembrane region" description="Helical" evidence="1">
    <location>
        <begin position="31"/>
        <end position="55"/>
    </location>
</feature>
<evidence type="ECO:0000313" key="2">
    <source>
        <dbReference type="EMBL" id="MEO1782051.1"/>
    </source>
</evidence>
<evidence type="ECO:0000313" key="3">
    <source>
        <dbReference type="Proteomes" id="UP001429357"/>
    </source>
</evidence>
<organism evidence="2 3">
    <name type="scientific">Enterococcus diestrammenae</name>
    <dbReference type="NCBI Taxonomy" id="1155073"/>
    <lineage>
        <taxon>Bacteria</taxon>
        <taxon>Bacillati</taxon>
        <taxon>Bacillota</taxon>
        <taxon>Bacilli</taxon>
        <taxon>Lactobacillales</taxon>
        <taxon>Enterococcaceae</taxon>
        <taxon>Enterococcus</taxon>
    </lineage>
</organism>
<protein>
    <submittedName>
        <fullName evidence="2">Uncharacterized protein</fullName>
    </submittedName>
</protein>
<keyword evidence="1" id="KW-0472">Membrane</keyword>
<accession>A0ABV0F4I7</accession>
<keyword evidence="3" id="KW-1185">Reference proteome</keyword>